<organism evidence="13 14">
    <name type="scientific">Clostridium rhizosphaerae</name>
    <dbReference type="NCBI Taxonomy" id="2803861"/>
    <lineage>
        <taxon>Bacteria</taxon>
        <taxon>Bacillati</taxon>
        <taxon>Bacillota</taxon>
        <taxon>Clostridia</taxon>
        <taxon>Eubacteriales</taxon>
        <taxon>Clostridiaceae</taxon>
        <taxon>Clostridium</taxon>
    </lineage>
</organism>
<dbReference type="InterPro" id="IPR036890">
    <property type="entry name" value="HATPase_C_sf"/>
</dbReference>
<dbReference type="InterPro" id="IPR000700">
    <property type="entry name" value="PAS-assoc_C"/>
</dbReference>
<dbReference type="InterPro" id="IPR005467">
    <property type="entry name" value="His_kinase_dom"/>
</dbReference>
<dbReference type="SMART" id="SM00086">
    <property type="entry name" value="PAC"/>
    <property type="match status" value="2"/>
</dbReference>
<evidence type="ECO:0000259" key="11">
    <source>
        <dbReference type="PROSITE" id="PS50112"/>
    </source>
</evidence>
<dbReference type="SMART" id="SM00387">
    <property type="entry name" value="HATPase_c"/>
    <property type="match status" value="1"/>
</dbReference>
<dbReference type="SMART" id="SM00388">
    <property type="entry name" value="HisKA"/>
    <property type="match status" value="1"/>
</dbReference>
<dbReference type="NCBIfam" id="TIGR00229">
    <property type="entry name" value="sensory_box"/>
    <property type="match status" value="2"/>
</dbReference>
<dbReference type="EC" id="2.7.13.3" evidence="3"/>
<evidence type="ECO:0000256" key="5">
    <source>
        <dbReference type="ARBA" id="ARBA00022679"/>
    </source>
</evidence>
<evidence type="ECO:0000256" key="2">
    <source>
        <dbReference type="ARBA" id="ARBA00004370"/>
    </source>
</evidence>
<dbReference type="EMBL" id="JAESWC010000002">
    <property type="protein sequence ID" value="MBL4934763.1"/>
    <property type="molecule type" value="Genomic_DNA"/>
</dbReference>
<dbReference type="InterPro" id="IPR003594">
    <property type="entry name" value="HATPase_dom"/>
</dbReference>
<dbReference type="InterPro" id="IPR035965">
    <property type="entry name" value="PAS-like_dom_sf"/>
</dbReference>
<evidence type="ECO:0000256" key="7">
    <source>
        <dbReference type="ARBA" id="ARBA00023012"/>
    </source>
</evidence>
<dbReference type="InterPro" id="IPR050351">
    <property type="entry name" value="BphY/WalK/GraS-like"/>
</dbReference>
<proteinExistence type="predicted"/>
<dbReference type="InterPro" id="IPR001610">
    <property type="entry name" value="PAC"/>
</dbReference>
<keyword evidence="14" id="KW-1185">Reference proteome</keyword>
<dbReference type="PROSITE" id="PS50109">
    <property type="entry name" value="HIS_KIN"/>
    <property type="match status" value="1"/>
</dbReference>
<evidence type="ECO:0000256" key="8">
    <source>
        <dbReference type="ARBA" id="ARBA00023136"/>
    </source>
</evidence>
<dbReference type="PRINTS" id="PR00344">
    <property type="entry name" value="BCTRLSENSOR"/>
</dbReference>
<dbReference type="Pfam" id="PF00512">
    <property type="entry name" value="HisKA"/>
    <property type="match status" value="1"/>
</dbReference>
<evidence type="ECO:0000256" key="6">
    <source>
        <dbReference type="ARBA" id="ARBA00022777"/>
    </source>
</evidence>
<dbReference type="Gene3D" id="3.30.565.10">
    <property type="entry name" value="Histidine kinase-like ATPase, C-terminal domain"/>
    <property type="match status" value="1"/>
</dbReference>
<dbReference type="InterPro" id="IPR013656">
    <property type="entry name" value="PAS_4"/>
</dbReference>
<evidence type="ECO:0000259" key="12">
    <source>
        <dbReference type="PROSITE" id="PS50113"/>
    </source>
</evidence>
<dbReference type="Pfam" id="PF02518">
    <property type="entry name" value="HATPase_c"/>
    <property type="match status" value="1"/>
</dbReference>
<feature type="domain" description="Histidine kinase" evidence="10">
    <location>
        <begin position="492"/>
        <end position="706"/>
    </location>
</feature>
<dbReference type="Gene3D" id="1.10.287.130">
    <property type="match status" value="1"/>
</dbReference>
<dbReference type="InterPro" id="IPR036097">
    <property type="entry name" value="HisK_dim/P_sf"/>
</dbReference>
<accession>A0ABS1T9S7</accession>
<evidence type="ECO:0000313" key="14">
    <source>
        <dbReference type="Proteomes" id="UP000632377"/>
    </source>
</evidence>
<dbReference type="PROSITE" id="PS50112">
    <property type="entry name" value="PAS"/>
    <property type="match status" value="1"/>
</dbReference>
<keyword evidence="4" id="KW-0597">Phosphoprotein</keyword>
<comment type="subcellular location">
    <subcellularLocation>
        <location evidence="2">Membrane</location>
    </subcellularLocation>
</comment>
<dbReference type="Gene3D" id="3.30.450.20">
    <property type="entry name" value="PAS domain"/>
    <property type="match status" value="3"/>
</dbReference>
<protein>
    <recommendedName>
        <fullName evidence="3">histidine kinase</fullName>
        <ecNumber evidence="3">2.7.13.3</ecNumber>
    </recommendedName>
</protein>
<evidence type="ECO:0000256" key="1">
    <source>
        <dbReference type="ARBA" id="ARBA00000085"/>
    </source>
</evidence>
<name>A0ABS1T9S7_9CLOT</name>
<dbReference type="PANTHER" id="PTHR42878">
    <property type="entry name" value="TWO-COMPONENT HISTIDINE KINASE"/>
    <property type="match status" value="1"/>
</dbReference>
<dbReference type="InterPro" id="IPR003661">
    <property type="entry name" value="HisK_dim/P_dom"/>
</dbReference>
<dbReference type="InterPro" id="IPR000014">
    <property type="entry name" value="PAS"/>
</dbReference>
<dbReference type="InterPro" id="IPR004358">
    <property type="entry name" value="Sig_transdc_His_kin-like_C"/>
</dbReference>
<evidence type="ECO:0000256" key="3">
    <source>
        <dbReference type="ARBA" id="ARBA00012438"/>
    </source>
</evidence>
<feature type="transmembrane region" description="Helical" evidence="9">
    <location>
        <begin position="20"/>
        <end position="40"/>
    </location>
</feature>
<keyword evidence="8 9" id="KW-0472">Membrane</keyword>
<reference evidence="13 14" key="1">
    <citation type="submission" date="2021-01" db="EMBL/GenBank/DDBJ databases">
        <title>Genome public.</title>
        <authorList>
            <person name="Liu C."/>
            <person name="Sun Q."/>
        </authorList>
    </citation>
    <scope>NUCLEOTIDE SEQUENCE [LARGE SCALE GENOMIC DNA]</scope>
    <source>
        <strain evidence="13 14">YIM B02515</strain>
    </source>
</reference>
<evidence type="ECO:0000313" key="13">
    <source>
        <dbReference type="EMBL" id="MBL4934763.1"/>
    </source>
</evidence>
<comment type="caution">
    <text evidence="13">The sequence shown here is derived from an EMBL/GenBank/DDBJ whole genome shotgun (WGS) entry which is preliminary data.</text>
</comment>
<keyword evidence="9" id="KW-1133">Transmembrane helix</keyword>
<dbReference type="PANTHER" id="PTHR42878:SF15">
    <property type="entry name" value="BACTERIOPHYTOCHROME"/>
    <property type="match status" value="1"/>
</dbReference>
<dbReference type="Pfam" id="PF13426">
    <property type="entry name" value="PAS_9"/>
    <property type="match status" value="1"/>
</dbReference>
<evidence type="ECO:0000256" key="9">
    <source>
        <dbReference type="SAM" id="Phobius"/>
    </source>
</evidence>
<dbReference type="PROSITE" id="PS50113">
    <property type="entry name" value="PAC"/>
    <property type="match status" value="1"/>
</dbReference>
<keyword evidence="6" id="KW-0418">Kinase</keyword>
<dbReference type="Pfam" id="PF08448">
    <property type="entry name" value="PAS_4"/>
    <property type="match status" value="1"/>
</dbReference>
<dbReference type="SMART" id="SM00091">
    <property type="entry name" value="PAS"/>
    <property type="match status" value="2"/>
</dbReference>
<evidence type="ECO:0000259" key="10">
    <source>
        <dbReference type="PROSITE" id="PS50109"/>
    </source>
</evidence>
<keyword evidence="5" id="KW-0808">Transferase</keyword>
<dbReference type="SUPFAM" id="SSF55874">
    <property type="entry name" value="ATPase domain of HSP90 chaperone/DNA topoisomerase II/histidine kinase"/>
    <property type="match status" value="1"/>
</dbReference>
<keyword evidence="9" id="KW-0812">Transmembrane</keyword>
<keyword evidence="7" id="KW-0902">Two-component regulatory system</keyword>
<gene>
    <name evidence="13" type="ORF">JK636_03205</name>
</gene>
<dbReference type="CDD" id="cd00082">
    <property type="entry name" value="HisKA"/>
    <property type="match status" value="1"/>
</dbReference>
<feature type="transmembrane region" description="Helical" evidence="9">
    <location>
        <begin position="60"/>
        <end position="80"/>
    </location>
</feature>
<feature type="domain" description="PAC" evidence="12">
    <location>
        <begin position="164"/>
        <end position="215"/>
    </location>
</feature>
<dbReference type="SUPFAM" id="SSF55785">
    <property type="entry name" value="PYP-like sensor domain (PAS domain)"/>
    <property type="match status" value="2"/>
</dbReference>
<dbReference type="CDD" id="cd00130">
    <property type="entry name" value="PAS"/>
    <property type="match status" value="1"/>
</dbReference>
<dbReference type="Proteomes" id="UP000632377">
    <property type="component" value="Unassembled WGS sequence"/>
</dbReference>
<dbReference type="SUPFAM" id="SSF47384">
    <property type="entry name" value="Homodimeric domain of signal transducing histidine kinase"/>
    <property type="match status" value="1"/>
</dbReference>
<sequence length="706" mass="81954">MKKLFLYDIESKSMNNGAILARAVAICIGFWFLSILIEYLLPLRDNPLVFSQILDDRDVIYLIILIMFCMATAGVTIRYLEKKQKAEELVKKSEKKYHDIFQNIMNLYCETLIDGTIVEISPSSKNILGYDRHELIGKNMGNIYCDPESRETVIEQLLKEKSINDLEFEGRKKDGTSCTLLINFRLVSTEDGIMKIISVARDVTDYMEAKRKQAEVQEEYKLIFDKMSDGMIINEFIYDEANEPADAIAIKANPAIEKHLGLKAADAIKNTYVKSFGVNKSDLKRLNDILKTDIPLQCEAFNSKFNRHLLVNAFKVNNKQVGIMFHDISELKQLEAKKREMTEHLEAVFESTDDMIYSVDRNYRILNFNSSLNDYMKRSYDLEIESGRSISEFLPDDIAQEWKFYYDKAMNNGRYSFQYHIKYEKRYTEVFLNPIYHNGEICGTAVFVKDITKRKEAEQQLIKINQELEHLVEERTAKLRSTLTELEAFTYTVSHDLKSPLRAIDGYSRIILEDYEITLEKEVVDMITNITKVSCDMISLIDRVLQYSTTSKTSVQKERVDIEEMFINVFNELKTTYAERSIEFGIETAIPIVTADQILIRQVVYNILSNAIKFTKNKEVSIVSVSCMQNYKEYIFRIEDNGAGFDMKYSKKLFTMFQRLHNKEEYEGSGIGLATVYKIIQKHGGRTWMESELNKGTKIYFTLPME</sequence>
<evidence type="ECO:0000256" key="4">
    <source>
        <dbReference type="ARBA" id="ARBA00022553"/>
    </source>
</evidence>
<comment type="catalytic activity">
    <reaction evidence="1">
        <text>ATP + protein L-histidine = ADP + protein N-phospho-L-histidine.</text>
        <dbReference type="EC" id="2.7.13.3"/>
    </reaction>
</comment>
<feature type="domain" description="PAS" evidence="11">
    <location>
        <begin position="93"/>
        <end position="157"/>
    </location>
</feature>